<dbReference type="EMBL" id="SWKU01000009">
    <property type="protein sequence ID" value="KAF3003512.1"/>
    <property type="molecule type" value="Genomic_DNA"/>
</dbReference>
<sequence length="126" mass="13034">MKAFGYLIAGAALLSTSMAQIALLKSPAPNSALSNGWRYKGCYTDVAANIVGNHALANGPTALNPNGGVQCTNTYCGNTINPNNTVTAGILSLDASCLSACQGNTNEVCGTTDTFLTIYEFTAFKE</sequence>
<gene>
    <name evidence="2" type="ORF">E8E13_005076</name>
</gene>
<keyword evidence="1" id="KW-0732">Signal</keyword>
<feature type="chain" id="PRO_5040194283" description="WSC domain-containing protein" evidence="1">
    <location>
        <begin position="20"/>
        <end position="126"/>
    </location>
</feature>
<protein>
    <recommendedName>
        <fullName evidence="4">WSC domain-containing protein</fullName>
    </recommendedName>
</protein>
<evidence type="ECO:0000313" key="2">
    <source>
        <dbReference type="EMBL" id="KAF3003512.1"/>
    </source>
</evidence>
<name>A0A9P4TFE0_CURKU</name>
<proteinExistence type="predicted"/>
<evidence type="ECO:0008006" key="4">
    <source>
        <dbReference type="Google" id="ProtNLM"/>
    </source>
</evidence>
<organism evidence="2 3">
    <name type="scientific">Curvularia kusanoi</name>
    <name type="common">Cochliobolus kusanoi</name>
    <dbReference type="NCBI Taxonomy" id="90978"/>
    <lineage>
        <taxon>Eukaryota</taxon>
        <taxon>Fungi</taxon>
        <taxon>Dikarya</taxon>
        <taxon>Ascomycota</taxon>
        <taxon>Pezizomycotina</taxon>
        <taxon>Dothideomycetes</taxon>
        <taxon>Pleosporomycetidae</taxon>
        <taxon>Pleosporales</taxon>
        <taxon>Pleosporineae</taxon>
        <taxon>Pleosporaceae</taxon>
        <taxon>Curvularia</taxon>
    </lineage>
</organism>
<accession>A0A9P4TFE0</accession>
<evidence type="ECO:0000313" key="3">
    <source>
        <dbReference type="Proteomes" id="UP000801428"/>
    </source>
</evidence>
<comment type="caution">
    <text evidence="2">The sequence shown here is derived from an EMBL/GenBank/DDBJ whole genome shotgun (WGS) entry which is preliminary data.</text>
</comment>
<dbReference type="OrthoDB" id="2019572at2759"/>
<feature type="signal peptide" evidence="1">
    <location>
        <begin position="1"/>
        <end position="19"/>
    </location>
</feature>
<dbReference type="Proteomes" id="UP000801428">
    <property type="component" value="Unassembled WGS sequence"/>
</dbReference>
<keyword evidence="3" id="KW-1185">Reference proteome</keyword>
<evidence type="ECO:0000256" key="1">
    <source>
        <dbReference type="SAM" id="SignalP"/>
    </source>
</evidence>
<reference evidence="2" key="1">
    <citation type="submission" date="2019-04" db="EMBL/GenBank/DDBJ databases">
        <title>Sequencing of skin fungus with MAO and IRED activity.</title>
        <authorList>
            <person name="Marsaioli A.J."/>
            <person name="Bonatto J.M.C."/>
            <person name="Reis Junior O."/>
        </authorList>
    </citation>
    <scope>NUCLEOTIDE SEQUENCE</scope>
    <source>
        <strain evidence="2">30M1</strain>
    </source>
</reference>
<dbReference type="AlphaFoldDB" id="A0A9P4TFE0"/>